<dbReference type="Proteomes" id="UP001305647">
    <property type="component" value="Unassembled WGS sequence"/>
</dbReference>
<feature type="region of interest" description="Disordered" evidence="1">
    <location>
        <begin position="129"/>
        <end position="161"/>
    </location>
</feature>
<dbReference type="AlphaFoldDB" id="A0AAN6SY79"/>
<organism evidence="2 3">
    <name type="scientific">Parathielavia hyrcaniae</name>
    <dbReference type="NCBI Taxonomy" id="113614"/>
    <lineage>
        <taxon>Eukaryota</taxon>
        <taxon>Fungi</taxon>
        <taxon>Dikarya</taxon>
        <taxon>Ascomycota</taxon>
        <taxon>Pezizomycotina</taxon>
        <taxon>Sordariomycetes</taxon>
        <taxon>Sordariomycetidae</taxon>
        <taxon>Sordariales</taxon>
        <taxon>Chaetomiaceae</taxon>
        <taxon>Parathielavia</taxon>
    </lineage>
</organism>
<sequence length="188" mass="20623">MVDPQSQPLVLASHAAGHFVIRSATRTLRYLRGFQHSARRSLLAGSLWSPRTSSASDVFLSGAKRPWLSPATAPPCFCSRQDISSRHTVYRHAKRLAPESRARTAAITYGGSLSAPTMTCSNPHSFFPYDPPLKSEGPRSQSDLETQHGTPPWRVKQGPHPTQRAPNLVLLLAPQTLSLLFSVVFSLL</sequence>
<reference evidence="2" key="2">
    <citation type="submission" date="2023-05" db="EMBL/GenBank/DDBJ databases">
        <authorList>
            <consortium name="Lawrence Berkeley National Laboratory"/>
            <person name="Steindorff A."/>
            <person name="Hensen N."/>
            <person name="Bonometti L."/>
            <person name="Westerberg I."/>
            <person name="Brannstrom I.O."/>
            <person name="Guillou S."/>
            <person name="Cros-Aarteil S."/>
            <person name="Calhoun S."/>
            <person name="Haridas S."/>
            <person name="Kuo A."/>
            <person name="Mondo S."/>
            <person name="Pangilinan J."/>
            <person name="Riley R."/>
            <person name="Labutti K."/>
            <person name="Andreopoulos B."/>
            <person name="Lipzen A."/>
            <person name="Chen C."/>
            <person name="Yanf M."/>
            <person name="Daum C."/>
            <person name="Ng V."/>
            <person name="Clum A."/>
            <person name="Ohm R."/>
            <person name="Martin F."/>
            <person name="Silar P."/>
            <person name="Natvig D."/>
            <person name="Lalanne C."/>
            <person name="Gautier V."/>
            <person name="Ament-Velasquez S.L."/>
            <person name="Kruys A."/>
            <person name="Hutchinson M.I."/>
            <person name="Powell A.J."/>
            <person name="Barry K."/>
            <person name="Miller A.N."/>
            <person name="Grigoriev I.V."/>
            <person name="Debuchy R."/>
            <person name="Gladieux P."/>
            <person name="Thoren M.H."/>
            <person name="Johannesson H."/>
        </authorList>
    </citation>
    <scope>NUCLEOTIDE SEQUENCE</scope>
    <source>
        <strain evidence="2">CBS 757.83</strain>
    </source>
</reference>
<evidence type="ECO:0000313" key="2">
    <source>
        <dbReference type="EMBL" id="KAK4097768.1"/>
    </source>
</evidence>
<keyword evidence="3" id="KW-1185">Reference proteome</keyword>
<name>A0AAN6SY79_9PEZI</name>
<evidence type="ECO:0000256" key="1">
    <source>
        <dbReference type="SAM" id="MobiDB-lite"/>
    </source>
</evidence>
<protein>
    <submittedName>
        <fullName evidence="2">Uncharacterized protein</fullName>
    </submittedName>
</protein>
<dbReference type="EMBL" id="MU863668">
    <property type="protein sequence ID" value="KAK4097768.1"/>
    <property type="molecule type" value="Genomic_DNA"/>
</dbReference>
<comment type="caution">
    <text evidence="2">The sequence shown here is derived from an EMBL/GenBank/DDBJ whole genome shotgun (WGS) entry which is preliminary data.</text>
</comment>
<proteinExistence type="predicted"/>
<reference evidence="2" key="1">
    <citation type="journal article" date="2023" name="Mol. Phylogenet. Evol.">
        <title>Genome-scale phylogeny and comparative genomics of the fungal order Sordariales.</title>
        <authorList>
            <person name="Hensen N."/>
            <person name="Bonometti L."/>
            <person name="Westerberg I."/>
            <person name="Brannstrom I.O."/>
            <person name="Guillou S."/>
            <person name="Cros-Aarteil S."/>
            <person name="Calhoun S."/>
            <person name="Haridas S."/>
            <person name="Kuo A."/>
            <person name="Mondo S."/>
            <person name="Pangilinan J."/>
            <person name="Riley R."/>
            <person name="LaButti K."/>
            <person name="Andreopoulos B."/>
            <person name="Lipzen A."/>
            <person name="Chen C."/>
            <person name="Yan M."/>
            <person name="Daum C."/>
            <person name="Ng V."/>
            <person name="Clum A."/>
            <person name="Steindorff A."/>
            <person name="Ohm R.A."/>
            <person name="Martin F."/>
            <person name="Silar P."/>
            <person name="Natvig D.O."/>
            <person name="Lalanne C."/>
            <person name="Gautier V."/>
            <person name="Ament-Velasquez S.L."/>
            <person name="Kruys A."/>
            <person name="Hutchinson M.I."/>
            <person name="Powell A.J."/>
            <person name="Barry K."/>
            <person name="Miller A.N."/>
            <person name="Grigoriev I.V."/>
            <person name="Debuchy R."/>
            <person name="Gladieux P."/>
            <person name="Hiltunen Thoren M."/>
            <person name="Johannesson H."/>
        </authorList>
    </citation>
    <scope>NUCLEOTIDE SEQUENCE</scope>
    <source>
        <strain evidence="2">CBS 757.83</strain>
    </source>
</reference>
<feature type="compositionally biased region" description="Polar residues" evidence="1">
    <location>
        <begin position="138"/>
        <end position="149"/>
    </location>
</feature>
<accession>A0AAN6SY79</accession>
<gene>
    <name evidence="2" type="ORF">N658DRAFT_260998</name>
</gene>
<evidence type="ECO:0000313" key="3">
    <source>
        <dbReference type="Proteomes" id="UP001305647"/>
    </source>
</evidence>